<keyword evidence="2" id="KW-0732">Signal</keyword>
<name>A0A914IAT8_GLORO</name>
<evidence type="ECO:0000313" key="4">
    <source>
        <dbReference type="WBParaSite" id="Gr19_v10_g8471.t1"/>
    </source>
</evidence>
<evidence type="ECO:0000256" key="1">
    <source>
        <dbReference type="SAM" id="Phobius"/>
    </source>
</evidence>
<accession>A0A914IAT8</accession>
<dbReference type="AlphaFoldDB" id="A0A914IAT8"/>
<proteinExistence type="predicted"/>
<evidence type="ECO:0000313" key="3">
    <source>
        <dbReference type="Proteomes" id="UP000887572"/>
    </source>
</evidence>
<feature type="transmembrane region" description="Helical" evidence="1">
    <location>
        <begin position="134"/>
        <end position="156"/>
    </location>
</feature>
<evidence type="ECO:0000256" key="2">
    <source>
        <dbReference type="SAM" id="SignalP"/>
    </source>
</evidence>
<protein>
    <submittedName>
        <fullName evidence="4">Uncharacterized protein</fullName>
    </submittedName>
</protein>
<keyword evidence="3" id="KW-1185">Reference proteome</keyword>
<dbReference type="Proteomes" id="UP000887572">
    <property type="component" value="Unplaced"/>
</dbReference>
<keyword evidence="1" id="KW-1133">Transmembrane helix</keyword>
<reference evidence="4" key="1">
    <citation type="submission" date="2022-11" db="UniProtKB">
        <authorList>
            <consortium name="WormBaseParasite"/>
        </authorList>
    </citation>
    <scope>IDENTIFICATION</scope>
</reference>
<keyword evidence="1" id="KW-0472">Membrane</keyword>
<organism evidence="3 4">
    <name type="scientific">Globodera rostochiensis</name>
    <name type="common">Golden nematode worm</name>
    <name type="synonym">Heterodera rostochiensis</name>
    <dbReference type="NCBI Taxonomy" id="31243"/>
    <lineage>
        <taxon>Eukaryota</taxon>
        <taxon>Metazoa</taxon>
        <taxon>Ecdysozoa</taxon>
        <taxon>Nematoda</taxon>
        <taxon>Chromadorea</taxon>
        <taxon>Rhabditida</taxon>
        <taxon>Tylenchina</taxon>
        <taxon>Tylenchomorpha</taxon>
        <taxon>Tylenchoidea</taxon>
        <taxon>Heteroderidae</taxon>
        <taxon>Heteroderinae</taxon>
        <taxon>Globodera</taxon>
    </lineage>
</organism>
<feature type="chain" id="PRO_5038137616" evidence="2">
    <location>
        <begin position="21"/>
        <end position="168"/>
    </location>
</feature>
<sequence length="168" mass="17972">MFLLHRSMLLLLPMFAVCFAASPFNFGTSVKRENAYGISTDGLSVTYRTSTNKSTEKDDAFDVLQWIGGGNITDTEVGRNGTDSTNNGTEVGTYNGTEFVGQVTSNSTSALSDNASSSPPSVGSCGVLCKKGAWLTGGFLGVGFILIVFVLLFLLFRRQTKRHTYIGG</sequence>
<keyword evidence="1" id="KW-0812">Transmembrane</keyword>
<dbReference type="WBParaSite" id="Gr19_v10_g8471.t1">
    <property type="protein sequence ID" value="Gr19_v10_g8471.t1"/>
    <property type="gene ID" value="Gr19_v10_g8471"/>
</dbReference>
<feature type="signal peptide" evidence="2">
    <location>
        <begin position="1"/>
        <end position="20"/>
    </location>
</feature>